<sequence length="313" mass="32666">SGALYLPHGKRPRGGWPLAVWSHGTLGVADSCAPSWTGANPRDRAYISRWLDDGFAVVAPDYQGLGGPGPHPYLIWQAEGRSVLDAARAALRAGEGIANRVVITGQSQGSGAVLGAARLAATYAPDLDVRGTIATALVTTFPDPAAALSNTTPGGTPYYLIYRMMSGSLPDGAPAPESLLSDKGRIMLAAARTRCDPRVVAEANGVTVDNAFTRPLPEIERMLGPAGSMDPFRTRIPLMLGIGLADELIDPERQKLALAVICRTGNRVRFHGYAGARHSDTLTRSASDAVAFARDALAGRPVASDCASGGAAQ</sequence>
<feature type="non-terminal residue" evidence="1">
    <location>
        <position position="1"/>
    </location>
</feature>
<evidence type="ECO:0000313" key="1">
    <source>
        <dbReference type="EMBL" id="MBC2653802.1"/>
    </source>
</evidence>
<protein>
    <submittedName>
        <fullName evidence="1">Alpha/beta fold hydrolase</fullName>
    </submittedName>
</protein>
<comment type="caution">
    <text evidence="1">The sequence shown here is derived from an EMBL/GenBank/DDBJ whole genome shotgun (WGS) entry which is preliminary data.</text>
</comment>
<dbReference type="Proteomes" id="UP000520156">
    <property type="component" value="Unassembled WGS sequence"/>
</dbReference>
<dbReference type="Pfam" id="PF03583">
    <property type="entry name" value="LIP"/>
    <property type="match status" value="1"/>
</dbReference>
<dbReference type="GO" id="GO:0004806">
    <property type="term" value="F:triacylglycerol lipase activity"/>
    <property type="evidence" value="ECO:0007669"/>
    <property type="project" value="InterPro"/>
</dbReference>
<dbReference type="GO" id="GO:0016042">
    <property type="term" value="P:lipid catabolic process"/>
    <property type="evidence" value="ECO:0007669"/>
    <property type="project" value="InterPro"/>
</dbReference>
<name>A0A7X1FB93_9SPHN</name>
<evidence type="ECO:0000313" key="2">
    <source>
        <dbReference type="Proteomes" id="UP000520156"/>
    </source>
</evidence>
<dbReference type="InterPro" id="IPR005152">
    <property type="entry name" value="Lipase_secreted"/>
</dbReference>
<proteinExistence type="predicted"/>
<dbReference type="EMBL" id="JACLAU010000112">
    <property type="protein sequence ID" value="MBC2653802.1"/>
    <property type="molecule type" value="Genomic_DNA"/>
</dbReference>
<keyword evidence="1" id="KW-0378">Hydrolase</keyword>
<dbReference type="SUPFAM" id="SSF53474">
    <property type="entry name" value="alpha/beta-Hydrolases"/>
    <property type="match status" value="1"/>
</dbReference>
<keyword evidence="2" id="KW-1185">Reference proteome</keyword>
<dbReference type="RefSeq" id="WP_185685158.1">
    <property type="nucleotide sequence ID" value="NZ_JACLAU010000112.1"/>
</dbReference>
<gene>
    <name evidence="1" type="ORF">H7F49_19240</name>
</gene>
<reference evidence="1 2" key="1">
    <citation type="submission" date="2020-08" db="EMBL/GenBank/DDBJ databases">
        <title>The genome sequence of Novosphingobium flavum 4Y4.</title>
        <authorList>
            <person name="Liu Y."/>
        </authorList>
    </citation>
    <scope>NUCLEOTIDE SEQUENCE [LARGE SCALE GENOMIC DNA]</scope>
    <source>
        <strain evidence="1 2">4Y4</strain>
    </source>
</reference>
<dbReference type="AlphaFoldDB" id="A0A7X1FB93"/>
<dbReference type="PANTHER" id="PTHR34853">
    <property type="match status" value="1"/>
</dbReference>
<dbReference type="InterPro" id="IPR029058">
    <property type="entry name" value="AB_hydrolase_fold"/>
</dbReference>
<dbReference type="Gene3D" id="3.40.50.1820">
    <property type="entry name" value="alpha/beta hydrolase"/>
    <property type="match status" value="2"/>
</dbReference>
<organism evidence="1 2">
    <name type="scientific">Novosphingobium aerophilum</name>
    <dbReference type="NCBI Taxonomy" id="2839843"/>
    <lineage>
        <taxon>Bacteria</taxon>
        <taxon>Pseudomonadati</taxon>
        <taxon>Pseudomonadota</taxon>
        <taxon>Alphaproteobacteria</taxon>
        <taxon>Sphingomonadales</taxon>
        <taxon>Sphingomonadaceae</taxon>
        <taxon>Novosphingobium</taxon>
    </lineage>
</organism>
<accession>A0A7X1FB93</accession>
<dbReference type="PANTHER" id="PTHR34853:SF1">
    <property type="entry name" value="LIPASE 5"/>
    <property type="match status" value="1"/>
</dbReference>